<feature type="compositionally biased region" description="Basic and acidic residues" evidence="1">
    <location>
        <begin position="406"/>
        <end position="426"/>
    </location>
</feature>
<feature type="region of interest" description="Disordered" evidence="1">
    <location>
        <begin position="389"/>
        <end position="468"/>
    </location>
</feature>
<dbReference type="Proteomes" id="UP000267821">
    <property type="component" value="Unassembled WGS sequence"/>
</dbReference>
<sequence>MTEIAPVMSSAGLTPPSSPLLSHQDMNTSSQTSSPQPIARSRRLRHSKSPIFPSPDYRIPHTSLYQFPSDGSLASAYASHSNAGSPKLQTDAKMFTAVIPPLAAVPPTAPLPPTPPKQGAWEELSPQVSVEVLESRRKSKSKKVEVVVGIIKDVRAEKEADRRGRSLRRMKGNVGEAISAQITKTIPRPDATDSGLPTPGPTPPSSAKIVTPPRTLHHPKPYKLPVRKLDFSKSNRSSYSEAGAVVYSGDGDDGDDDDGGIAIEYVDEPQDSITSERVRRPAVLDLGKLSVPGMDLPRPDSPFVTGFAIHFDEGKGVDETEAESPTRYGYGSENEGVRLSAGKRSFPEFIHSPKRIDSDRAELMELEASQPNSPTDFGNTEMVMAAQDTPASVEGNDSVLVPPKDTQLDSRGGSKEEKAAKNEKGKSSVNLIIQRSSILKRRHPSNTSEGNKVAIDEPEGLISPPPYSGSWDIAHNGSNTQNIFTPPQLPRFNFIPATPLPLMSPTSVFEKQLGGHGIFLIGTTIAEEGEDMPPPSSDTTPNPITTRLSMARSRTVRDNRLHPWWRPRSYYLAEDASFAKLLEGTSFTRGESESTRKVAPERDFESKPKPRAEWTEYGPVKVDKKRKLVGVGGVQVQWVGFGGW</sequence>
<proteinExistence type="predicted"/>
<protein>
    <submittedName>
        <fullName evidence="2">Uncharacterized protein</fullName>
    </submittedName>
</protein>
<keyword evidence="3" id="KW-1185">Reference proteome</keyword>
<organism evidence="2 3">
    <name type="scientific">Terfezia boudieri ATCC MYA-4762</name>
    <dbReference type="NCBI Taxonomy" id="1051890"/>
    <lineage>
        <taxon>Eukaryota</taxon>
        <taxon>Fungi</taxon>
        <taxon>Dikarya</taxon>
        <taxon>Ascomycota</taxon>
        <taxon>Pezizomycotina</taxon>
        <taxon>Pezizomycetes</taxon>
        <taxon>Pezizales</taxon>
        <taxon>Pezizaceae</taxon>
        <taxon>Terfezia</taxon>
    </lineage>
</organism>
<evidence type="ECO:0000313" key="3">
    <source>
        <dbReference type="Proteomes" id="UP000267821"/>
    </source>
</evidence>
<feature type="region of interest" description="Disordered" evidence="1">
    <location>
        <begin position="181"/>
        <end position="221"/>
    </location>
</feature>
<feature type="region of interest" description="Disordered" evidence="1">
    <location>
        <begin position="1"/>
        <end position="64"/>
    </location>
</feature>
<gene>
    <name evidence="2" type="ORF">L211DRAFT_850287</name>
</gene>
<reference evidence="2 3" key="1">
    <citation type="journal article" date="2018" name="Nat. Ecol. Evol.">
        <title>Pezizomycetes genomes reveal the molecular basis of ectomycorrhizal truffle lifestyle.</title>
        <authorList>
            <person name="Murat C."/>
            <person name="Payen T."/>
            <person name="Noel B."/>
            <person name="Kuo A."/>
            <person name="Morin E."/>
            <person name="Chen J."/>
            <person name="Kohler A."/>
            <person name="Krizsan K."/>
            <person name="Balestrini R."/>
            <person name="Da Silva C."/>
            <person name="Montanini B."/>
            <person name="Hainaut M."/>
            <person name="Levati E."/>
            <person name="Barry K.W."/>
            <person name="Belfiori B."/>
            <person name="Cichocki N."/>
            <person name="Clum A."/>
            <person name="Dockter R.B."/>
            <person name="Fauchery L."/>
            <person name="Guy J."/>
            <person name="Iotti M."/>
            <person name="Le Tacon F."/>
            <person name="Lindquist E.A."/>
            <person name="Lipzen A."/>
            <person name="Malagnac F."/>
            <person name="Mello A."/>
            <person name="Molinier V."/>
            <person name="Miyauchi S."/>
            <person name="Poulain J."/>
            <person name="Riccioni C."/>
            <person name="Rubini A."/>
            <person name="Sitrit Y."/>
            <person name="Splivallo R."/>
            <person name="Traeger S."/>
            <person name="Wang M."/>
            <person name="Zifcakova L."/>
            <person name="Wipf D."/>
            <person name="Zambonelli A."/>
            <person name="Paolocci F."/>
            <person name="Nowrousian M."/>
            <person name="Ottonello S."/>
            <person name="Baldrian P."/>
            <person name="Spatafora J.W."/>
            <person name="Henrissat B."/>
            <person name="Nagy L.G."/>
            <person name="Aury J.M."/>
            <person name="Wincker P."/>
            <person name="Grigoriev I.V."/>
            <person name="Bonfante P."/>
            <person name="Martin F.M."/>
        </authorList>
    </citation>
    <scope>NUCLEOTIDE SEQUENCE [LARGE SCALE GENOMIC DNA]</scope>
    <source>
        <strain evidence="2 3">ATCC MYA-4762</strain>
    </source>
</reference>
<feature type="compositionally biased region" description="Polar residues" evidence="1">
    <location>
        <begin position="19"/>
        <end position="36"/>
    </location>
</feature>
<feature type="compositionally biased region" description="Basic and acidic residues" evidence="1">
    <location>
        <begin position="590"/>
        <end position="610"/>
    </location>
</feature>
<dbReference type="OrthoDB" id="5358978at2759"/>
<feature type="region of interest" description="Disordered" evidence="1">
    <location>
        <begin position="589"/>
        <end position="610"/>
    </location>
</feature>
<dbReference type="EMBL" id="ML121549">
    <property type="protein sequence ID" value="RPB22874.1"/>
    <property type="molecule type" value="Genomic_DNA"/>
</dbReference>
<evidence type="ECO:0000256" key="1">
    <source>
        <dbReference type="SAM" id="MobiDB-lite"/>
    </source>
</evidence>
<evidence type="ECO:0000313" key="2">
    <source>
        <dbReference type="EMBL" id="RPB22874.1"/>
    </source>
</evidence>
<accession>A0A3N4LIZ2</accession>
<dbReference type="AlphaFoldDB" id="A0A3N4LIZ2"/>
<dbReference type="InParanoid" id="A0A3N4LIZ2"/>
<name>A0A3N4LIZ2_9PEZI</name>